<evidence type="ECO:0000313" key="2">
    <source>
        <dbReference type="EMBL" id="XCM39220.1"/>
    </source>
</evidence>
<dbReference type="EMBL" id="CP159837">
    <property type="protein sequence ID" value="XCM38684.1"/>
    <property type="molecule type" value="Genomic_DNA"/>
</dbReference>
<dbReference type="RefSeq" id="WP_354635895.1">
    <property type="nucleotide sequence ID" value="NZ_CP159837.1"/>
</dbReference>
<accession>A0AAU8JHI0</accession>
<name>A0AAU8JHI0_9CYAN</name>
<protein>
    <submittedName>
        <fullName evidence="1">Uncharacterized protein</fullName>
    </submittedName>
</protein>
<dbReference type="EMBL" id="CP159837">
    <property type="protein sequence ID" value="XCM39220.1"/>
    <property type="molecule type" value="Genomic_DNA"/>
</dbReference>
<sequence>MSILSNAFSFNSTEQYLEAWDKCDQVLSNLSALISYMESAATLTDCSESYLAKIRESEATLREAMNLLCQDCERFMNGKDK</sequence>
<evidence type="ECO:0000313" key="1">
    <source>
        <dbReference type="EMBL" id="XCM38684.1"/>
    </source>
</evidence>
<dbReference type="AlphaFoldDB" id="A0AAU8JHI0"/>
<proteinExistence type="predicted"/>
<reference evidence="1" key="1">
    <citation type="submission" date="2024-07" db="EMBL/GenBank/DDBJ databases">
        <authorList>
            <person name="Kim Y.J."/>
            <person name="Jeong J.Y."/>
        </authorList>
    </citation>
    <scope>NUCLEOTIDE SEQUENCE</scope>
    <source>
        <strain evidence="1">GIHE-MW2</strain>
    </source>
</reference>
<gene>
    <name evidence="1" type="ORF">ABWT76_001544</name>
    <name evidence="2" type="ORF">ABWT76_002125</name>
</gene>
<organism evidence="1">
    <name type="scientific">Planktothricoides raciborskii GIHE-MW2</name>
    <dbReference type="NCBI Taxonomy" id="2792601"/>
    <lineage>
        <taxon>Bacteria</taxon>
        <taxon>Bacillati</taxon>
        <taxon>Cyanobacteriota</taxon>
        <taxon>Cyanophyceae</taxon>
        <taxon>Oscillatoriophycideae</taxon>
        <taxon>Oscillatoriales</taxon>
        <taxon>Oscillatoriaceae</taxon>
        <taxon>Planktothricoides</taxon>
    </lineage>
</organism>